<gene>
    <name evidence="1" type="ORF">S03H2_23049</name>
</gene>
<protein>
    <submittedName>
        <fullName evidence="1">Uncharacterized protein</fullName>
    </submittedName>
</protein>
<sequence>MQEKYNVFTIQKGINILNLFKKYNKLSFTDIQKDLKYLNLFMEE</sequence>
<proteinExistence type="predicted"/>
<accession>X1GBB4</accession>
<reference evidence="1" key="1">
    <citation type="journal article" date="2014" name="Front. Microbiol.">
        <title>High frequency of phylogenetically diverse reductive dehalogenase-homologous genes in deep subseafloor sedimentary metagenomes.</title>
        <authorList>
            <person name="Kawai M."/>
            <person name="Futagami T."/>
            <person name="Toyoda A."/>
            <person name="Takaki Y."/>
            <person name="Nishi S."/>
            <person name="Hori S."/>
            <person name="Arai W."/>
            <person name="Tsubouchi T."/>
            <person name="Morono Y."/>
            <person name="Uchiyama I."/>
            <person name="Ito T."/>
            <person name="Fujiyama A."/>
            <person name="Inagaki F."/>
            <person name="Takami H."/>
        </authorList>
    </citation>
    <scope>NUCLEOTIDE SEQUENCE</scope>
    <source>
        <strain evidence="1">Expedition CK06-06</strain>
    </source>
</reference>
<dbReference type="EMBL" id="BARU01012513">
    <property type="protein sequence ID" value="GAH42105.1"/>
    <property type="molecule type" value="Genomic_DNA"/>
</dbReference>
<comment type="caution">
    <text evidence="1">The sequence shown here is derived from an EMBL/GenBank/DDBJ whole genome shotgun (WGS) entry which is preliminary data.</text>
</comment>
<dbReference type="AlphaFoldDB" id="X1GBB4"/>
<evidence type="ECO:0000313" key="1">
    <source>
        <dbReference type="EMBL" id="GAH42105.1"/>
    </source>
</evidence>
<organism evidence="1">
    <name type="scientific">marine sediment metagenome</name>
    <dbReference type="NCBI Taxonomy" id="412755"/>
    <lineage>
        <taxon>unclassified sequences</taxon>
        <taxon>metagenomes</taxon>
        <taxon>ecological metagenomes</taxon>
    </lineage>
</organism>
<name>X1GBB4_9ZZZZ</name>